<feature type="region of interest" description="Disordered" evidence="1">
    <location>
        <begin position="1"/>
        <end position="94"/>
    </location>
</feature>
<dbReference type="Proteomes" id="UP001221142">
    <property type="component" value="Unassembled WGS sequence"/>
</dbReference>
<gene>
    <name evidence="2" type="ORF">FB45DRAFT_1037961</name>
</gene>
<protein>
    <submittedName>
        <fullName evidence="2">Uncharacterized protein</fullName>
    </submittedName>
</protein>
<name>A0AAD7F9F4_9AGAR</name>
<organism evidence="2 3">
    <name type="scientific">Roridomyces roridus</name>
    <dbReference type="NCBI Taxonomy" id="1738132"/>
    <lineage>
        <taxon>Eukaryota</taxon>
        <taxon>Fungi</taxon>
        <taxon>Dikarya</taxon>
        <taxon>Basidiomycota</taxon>
        <taxon>Agaricomycotina</taxon>
        <taxon>Agaricomycetes</taxon>
        <taxon>Agaricomycetidae</taxon>
        <taxon>Agaricales</taxon>
        <taxon>Marasmiineae</taxon>
        <taxon>Mycenaceae</taxon>
        <taxon>Roridomyces</taxon>
    </lineage>
</organism>
<sequence length="977" mass="110528">MDRREESKRLPLDSSRHTSRSEPRRLPSGPAAASSSWSSTPSSSNLVNAMSRGQESRRLPPDFSRNTLLSEPRQPPPGPTAAPTPFTSNLGSPPEFHHGAYRLVPLGVLTEEEKRTLSPTDHFHGVVRNDDGVFLVFNANRTALLNIPTREGSNTDGTMYTTTWTRVGASHYALAPRHPVYDSPLLQVLDVSIPSIHLASHMYSHDKYWTVGRDLKERWSSLEGLLTDVLERLSSKVKVLYPQQYCASAARPFQCGYAASYRIKDELLRAVARSRDAFIAMLAAIAMHFIILDGSVQQKDWRAEFVERTRLPYRMMDSLEDAVEMVLRHPAGMIVDTSESSINDIKWLFALILDAEVKIHVPIYFFLGKDGSSAANRASWLEDYPFMRRIAGYVQHEARTLGDLPPSPVKLTEYVYIKSNFRRWGILPNPEYLATVKPQPQFPPVERHSDQSEGQTFTEFFARREERNSVKIAAETAQDRERRVSRLQAAEKQLCPSKRGARVFIWEKVEDFWVRKLLQRNMVEDEWDNFAHSQRVFDPFKNEWDLCEPLDPQAVVSYDSDEDETPNPPGWEDWFNDTSATQPSAPAEVQSVSAAATFEHVDAYFEDNDYNYDDDAERNDHGYKVEKPAANFTFKNTLECRVGLETSQPAATLGQAALALVHSLASATTVQEMPAQLFDLCNPDALLEIEDNSGVTIDIFEKVSALKHRSTAYVLEPRVESARRIVVYSGATAMQIVRLQCKDWRDIVSQLYDLGAPFQIAVEHTDFQPSSYIPLPRCASLGVRPEGYRPDQHDAKQYLHMLRRFLCSSRGRLALQAGGIIARLARLFIPDSRLELMTEDVDVETAEESFRADGITVYYHCLTKEEEDLILGVYSIQMNQLSHVDASGHQEKRVSWWPQAGAFYNSDMNVGWWSPDCESWFQGILGEISEGKAVVLNNARWARRIRGYNAVLRAAKNLDSVCADYLDHQSASAATSQ</sequence>
<evidence type="ECO:0000256" key="1">
    <source>
        <dbReference type="SAM" id="MobiDB-lite"/>
    </source>
</evidence>
<proteinExistence type="predicted"/>
<feature type="compositionally biased region" description="Pro residues" evidence="1">
    <location>
        <begin position="73"/>
        <end position="82"/>
    </location>
</feature>
<comment type="caution">
    <text evidence="2">The sequence shown here is derived from an EMBL/GenBank/DDBJ whole genome shotgun (WGS) entry which is preliminary data.</text>
</comment>
<feature type="compositionally biased region" description="Basic and acidic residues" evidence="1">
    <location>
        <begin position="1"/>
        <end position="25"/>
    </location>
</feature>
<keyword evidence="3" id="KW-1185">Reference proteome</keyword>
<dbReference type="EMBL" id="JARKIF010000035">
    <property type="protein sequence ID" value="KAJ7610387.1"/>
    <property type="molecule type" value="Genomic_DNA"/>
</dbReference>
<accession>A0AAD7F9F4</accession>
<feature type="compositionally biased region" description="Low complexity" evidence="1">
    <location>
        <begin position="27"/>
        <end position="44"/>
    </location>
</feature>
<reference evidence="2" key="1">
    <citation type="submission" date="2023-03" db="EMBL/GenBank/DDBJ databases">
        <title>Massive genome expansion in bonnet fungi (Mycena s.s.) driven by repeated elements and novel gene families across ecological guilds.</title>
        <authorList>
            <consortium name="Lawrence Berkeley National Laboratory"/>
            <person name="Harder C.B."/>
            <person name="Miyauchi S."/>
            <person name="Viragh M."/>
            <person name="Kuo A."/>
            <person name="Thoen E."/>
            <person name="Andreopoulos B."/>
            <person name="Lu D."/>
            <person name="Skrede I."/>
            <person name="Drula E."/>
            <person name="Henrissat B."/>
            <person name="Morin E."/>
            <person name="Kohler A."/>
            <person name="Barry K."/>
            <person name="LaButti K."/>
            <person name="Morin E."/>
            <person name="Salamov A."/>
            <person name="Lipzen A."/>
            <person name="Mereny Z."/>
            <person name="Hegedus B."/>
            <person name="Baldrian P."/>
            <person name="Stursova M."/>
            <person name="Weitz H."/>
            <person name="Taylor A."/>
            <person name="Grigoriev I.V."/>
            <person name="Nagy L.G."/>
            <person name="Martin F."/>
            <person name="Kauserud H."/>
        </authorList>
    </citation>
    <scope>NUCLEOTIDE SEQUENCE</scope>
    <source>
        <strain evidence="2">9284</strain>
    </source>
</reference>
<evidence type="ECO:0000313" key="2">
    <source>
        <dbReference type="EMBL" id="KAJ7610387.1"/>
    </source>
</evidence>
<dbReference type="AlphaFoldDB" id="A0AAD7F9F4"/>
<evidence type="ECO:0000313" key="3">
    <source>
        <dbReference type="Proteomes" id="UP001221142"/>
    </source>
</evidence>